<organism evidence="1 2">
    <name type="scientific">Mycena metata</name>
    <dbReference type="NCBI Taxonomy" id="1033252"/>
    <lineage>
        <taxon>Eukaryota</taxon>
        <taxon>Fungi</taxon>
        <taxon>Dikarya</taxon>
        <taxon>Basidiomycota</taxon>
        <taxon>Agaricomycotina</taxon>
        <taxon>Agaricomycetes</taxon>
        <taxon>Agaricomycetidae</taxon>
        <taxon>Agaricales</taxon>
        <taxon>Marasmiineae</taxon>
        <taxon>Mycenaceae</taxon>
        <taxon>Mycena</taxon>
    </lineage>
</organism>
<dbReference type="Proteomes" id="UP001215598">
    <property type="component" value="Unassembled WGS sequence"/>
</dbReference>
<sequence length="313" mass="35660">MHTIRQTARITIRRCSTRHLHQQQRNYVYPYGVYSTVVLAVKLSGRLGRRCFHTSTRRWSNFSPRKVVRALLYCFSFRRRCFFFSAAPRVYHDEQPLAARLRGRGPCPLLLRDVLSPNPAILRLRRLLSSSLSTTRSCRDLVFNCICILTAHLCSCVTLANAPSLSARARVPARSSSNFLHKRGPLAATTCERDLMVHTLPLFFPCCRSFGPRWGRRASTSAFLGFGAILSSECAGVLSYRPVALLVRELSARASPPFHRRTGRSRSLIHPRPGVSRLPRAVPGEETWWCHRPLVFFYYHALFSGLRFAPFLV</sequence>
<proteinExistence type="predicted"/>
<evidence type="ECO:0000313" key="1">
    <source>
        <dbReference type="EMBL" id="KAJ7772301.1"/>
    </source>
</evidence>
<gene>
    <name evidence="1" type="ORF">B0H16DRAFT_167581</name>
</gene>
<name>A0AAD7JX29_9AGAR</name>
<accession>A0AAD7JX29</accession>
<reference evidence="1" key="1">
    <citation type="submission" date="2023-03" db="EMBL/GenBank/DDBJ databases">
        <title>Massive genome expansion in bonnet fungi (Mycena s.s.) driven by repeated elements and novel gene families across ecological guilds.</title>
        <authorList>
            <consortium name="Lawrence Berkeley National Laboratory"/>
            <person name="Harder C.B."/>
            <person name="Miyauchi S."/>
            <person name="Viragh M."/>
            <person name="Kuo A."/>
            <person name="Thoen E."/>
            <person name="Andreopoulos B."/>
            <person name="Lu D."/>
            <person name="Skrede I."/>
            <person name="Drula E."/>
            <person name="Henrissat B."/>
            <person name="Morin E."/>
            <person name="Kohler A."/>
            <person name="Barry K."/>
            <person name="LaButti K."/>
            <person name="Morin E."/>
            <person name="Salamov A."/>
            <person name="Lipzen A."/>
            <person name="Mereny Z."/>
            <person name="Hegedus B."/>
            <person name="Baldrian P."/>
            <person name="Stursova M."/>
            <person name="Weitz H."/>
            <person name="Taylor A."/>
            <person name="Grigoriev I.V."/>
            <person name="Nagy L.G."/>
            <person name="Martin F."/>
            <person name="Kauserud H."/>
        </authorList>
    </citation>
    <scope>NUCLEOTIDE SEQUENCE</scope>
    <source>
        <strain evidence="1">CBHHK182m</strain>
    </source>
</reference>
<protein>
    <submittedName>
        <fullName evidence="1">Uncharacterized protein</fullName>
    </submittedName>
</protein>
<dbReference type="AlphaFoldDB" id="A0AAD7JX29"/>
<keyword evidence="2" id="KW-1185">Reference proteome</keyword>
<comment type="caution">
    <text evidence="1">The sequence shown here is derived from an EMBL/GenBank/DDBJ whole genome shotgun (WGS) entry which is preliminary data.</text>
</comment>
<dbReference type="EMBL" id="JARKIB010000014">
    <property type="protein sequence ID" value="KAJ7772301.1"/>
    <property type="molecule type" value="Genomic_DNA"/>
</dbReference>
<evidence type="ECO:0000313" key="2">
    <source>
        <dbReference type="Proteomes" id="UP001215598"/>
    </source>
</evidence>